<keyword evidence="2" id="KW-1185">Reference proteome</keyword>
<dbReference type="InterPro" id="IPR011990">
    <property type="entry name" value="TPR-like_helical_dom_sf"/>
</dbReference>
<dbReference type="RefSeq" id="WP_013765836.1">
    <property type="nucleotide sequence ID" value="NC_015510.1"/>
</dbReference>
<dbReference type="OrthoDB" id="1490648at2"/>
<accession>F4KVI3</accession>
<reference key="2">
    <citation type="submission" date="2011-04" db="EMBL/GenBank/DDBJ databases">
        <title>Complete sequence of chromosome of Haliscomenobacter hydrossis DSM 1100.</title>
        <authorList>
            <consortium name="US DOE Joint Genome Institute (JGI-PGF)"/>
            <person name="Lucas S."/>
            <person name="Han J."/>
            <person name="Lapidus A."/>
            <person name="Bruce D."/>
            <person name="Goodwin L."/>
            <person name="Pitluck S."/>
            <person name="Peters L."/>
            <person name="Kyrpides N."/>
            <person name="Mavromatis K."/>
            <person name="Ivanova N."/>
            <person name="Ovchinnikova G."/>
            <person name="Pagani I."/>
            <person name="Daligault H."/>
            <person name="Detter J.C."/>
            <person name="Han C."/>
            <person name="Land M."/>
            <person name="Hauser L."/>
            <person name="Markowitz V."/>
            <person name="Cheng J.-F."/>
            <person name="Hugenholtz P."/>
            <person name="Woyke T."/>
            <person name="Wu D."/>
            <person name="Verbarg S."/>
            <person name="Frueling A."/>
            <person name="Brambilla E."/>
            <person name="Klenk H.-P."/>
            <person name="Eisen J.A."/>
        </authorList>
    </citation>
    <scope>NUCLEOTIDE SEQUENCE</scope>
    <source>
        <strain>DSM 1100</strain>
    </source>
</reference>
<dbReference type="AlphaFoldDB" id="F4KVI3"/>
<dbReference type="SUPFAM" id="SSF48452">
    <property type="entry name" value="TPR-like"/>
    <property type="match status" value="1"/>
</dbReference>
<gene>
    <name evidence="1" type="ordered locus">Halhy_3440</name>
</gene>
<dbReference type="eggNOG" id="COG0457">
    <property type="taxonomic scope" value="Bacteria"/>
</dbReference>
<dbReference type="EMBL" id="CP002691">
    <property type="protein sequence ID" value="AEE51296.1"/>
    <property type="molecule type" value="Genomic_DNA"/>
</dbReference>
<dbReference type="Proteomes" id="UP000008461">
    <property type="component" value="Chromosome"/>
</dbReference>
<organism evidence="1 2">
    <name type="scientific">Haliscomenobacter hydrossis (strain ATCC 27775 / DSM 1100 / LMG 10767 / O)</name>
    <dbReference type="NCBI Taxonomy" id="760192"/>
    <lineage>
        <taxon>Bacteria</taxon>
        <taxon>Pseudomonadati</taxon>
        <taxon>Bacteroidota</taxon>
        <taxon>Saprospiria</taxon>
        <taxon>Saprospirales</taxon>
        <taxon>Haliscomenobacteraceae</taxon>
        <taxon>Haliscomenobacter</taxon>
    </lineage>
</organism>
<sequence length="507" mass="58947">MTELLELAKVVDSYKLRQLEVLTRPLRPGVQETRYRIMYHALSNDQVRTETEAAHLLGLDAKGRPFRRFLLEFRRRLYPPLLFLDTDNSTHFNETQKANFHCLRRMALFKSLLYRNCLENARVVAEEIVELATQYDVTLVALEAATFLKNYYITQRPSREKHFYYKAYTEQFRRDWIAENKALQSLQAVVAPAVKKKSNQSDLAQKARELLTCLESYVPDCSTILFFAGYYGVKLTEKMSLYRWDKAAEICDSALSQLQEKSCSSPRIIGFFLINKATCLAMLGKYQEALSLNLENANLEIEGSRGWFATLEVQVSVALKAGEYALALNCAEQVFLSPKFSLMPRITHETWQILFAYIVVIQLIGKINHQALQSNLIQKFKLIKFLNNVPIYSKDKRGLNISILLVQLLFLMHQKDYASAQERLEALRKYRVKYFRVDSGNYRTQLFLKAITTMAGSTIRKKKFVKKSQPYIALLSETPIGHPDQHYRIEVIPYETMWRWIIDMIDE</sequence>
<dbReference type="Gene3D" id="1.25.40.10">
    <property type="entry name" value="Tetratricopeptide repeat domain"/>
    <property type="match status" value="1"/>
</dbReference>
<name>F4KVI3_HALH1</name>
<evidence type="ECO:0000313" key="2">
    <source>
        <dbReference type="Proteomes" id="UP000008461"/>
    </source>
</evidence>
<dbReference type="STRING" id="760192.Halhy_3440"/>
<dbReference type="HOGENOM" id="CLU_539427_0_0_10"/>
<dbReference type="KEGG" id="hhy:Halhy_3440"/>
<proteinExistence type="predicted"/>
<protein>
    <submittedName>
        <fullName evidence="1">Uncharacterized protein</fullName>
    </submittedName>
</protein>
<reference evidence="1 2" key="1">
    <citation type="journal article" date="2011" name="Stand. Genomic Sci.">
        <title>Complete genome sequence of Haliscomenobacter hydrossis type strain (O).</title>
        <authorList>
            <consortium name="US DOE Joint Genome Institute (JGI-PGF)"/>
            <person name="Daligault H."/>
            <person name="Lapidus A."/>
            <person name="Zeytun A."/>
            <person name="Nolan M."/>
            <person name="Lucas S."/>
            <person name="Del Rio T.G."/>
            <person name="Tice H."/>
            <person name="Cheng J.F."/>
            <person name="Tapia R."/>
            <person name="Han C."/>
            <person name="Goodwin L."/>
            <person name="Pitluck S."/>
            <person name="Liolios K."/>
            <person name="Pagani I."/>
            <person name="Ivanova N."/>
            <person name="Huntemann M."/>
            <person name="Mavromatis K."/>
            <person name="Mikhailova N."/>
            <person name="Pati A."/>
            <person name="Chen A."/>
            <person name="Palaniappan K."/>
            <person name="Land M."/>
            <person name="Hauser L."/>
            <person name="Brambilla E.M."/>
            <person name="Rohde M."/>
            <person name="Verbarg S."/>
            <person name="Goker M."/>
            <person name="Bristow J."/>
            <person name="Eisen J.A."/>
            <person name="Markowitz V."/>
            <person name="Hugenholtz P."/>
            <person name="Kyrpides N.C."/>
            <person name="Klenk H.P."/>
            <person name="Woyke T."/>
        </authorList>
    </citation>
    <scope>NUCLEOTIDE SEQUENCE [LARGE SCALE GENOMIC DNA]</scope>
    <source>
        <strain evidence="2">ATCC 27775 / DSM 1100 / LMG 10767 / O</strain>
    </source>
</reference>
<evidence type="ECO:0000313" key="1">
    <source>
        <dbReference type="EMBL" id="AEE51296.1"/>
    </source>
</evidence>